<organism evidence="5 6">
    <name type="scientific">Neisseria sicca ATCC 29256</name>
    <dbReference type="NCBI Taxonomy" id="547045"/>
    <lineage>
        <taxon>Bacteria</taxon>
        <taxon>Pseudomonadati</taxon>
        <taxon>Pseudomonadota</taxon>
        <taxon>Betaproteobacteria</taxon>
        <taxon>Neisseriales</taxon>
        <taxon>Neisseriaceae</taxon>
        <taxon>Neisseria</taxon>
    </lineage>
</organism>
<dbReference type="Gene3D" id="2.180.10.10">
    <property type="entry name" value="RHS repeat-associated core"/>
    <property type="match status" value="1"/>
</dbReference>
<dbReference type="Pfam" id="PF03527">
    <property type="entry name" value="RHS"/>
    <property type="match status" value="1"/>
</dbReference>
<dbReference type="InterPro" id="IPR050708">
    <property type="entry name" value="T6SS_VgrG/RHS"/>
</dbReference>
<dbReference type="eggNOG" id="COG3209">
    <property type="taxonomic scope" value="Bacteria"/>
</dbReference>
<reference evidence="5" key="1">
    <citation type="submission" date="2009-07" db="EMBL/GenBank/DDBJ databases">
        <authorList>
            <person name="Weinstock G."/>
            <person name="Sodergren E."/>
            <person name="Clifton S."/>
            <person name="Fulton L."/>
            <person name="Fulton B."/>
            <person name="Courtney L."/>
            <person name="Fronick C."/>
            <person name="Harrison M."/>
            <person name="Strong C."/>
            <person name="Farmer C."/>
            <person name="Delahaunty K."/>
            <person name="Markovic C."/>
            <person name="Hall O."/>
            <person name="Minx P."/>
            <person name="Tomlinson C."/>
            <person name="Mitreva M."/>
            <person name="Nelson J."/>
            <person name="Hou S."/>
            <person name="Wollam A."/>
            <person name="Pepin K.H."/>
            <person name="Johnson M."/>
            <person name="Bhonagiri V."/>
            <person name="Nash W.E."/>
            <person name="Warren W."/>
            <person name="Chinwalla A."/>
            <person name="Mardis E.R."/>
            <person name="Wilson R.K."/>
        </authorList>
    </citation>
    <scope>NUCLEOTIDE SEQUENCE [LARGE SCALE GENOMIC DNA]</scope>
    <source>
        <strain evidence="5">ATCC 29256</strain>
    </source>
</reference>
<dbReference type="AlphaFoldDB" id="C6M9F4"/>
<evidence type="ECO:0000259" key="4">
    <source>
        <dbReference type="Pfam" id="PF25023"/>
    </source>
</evidence>
<accession>C6M9F4</accession>
<dbReference type="RefSeq" id="WP_003761221.1">
    <property type="nucleotide sequence ID" value="NZ_ACKO02000028.1"/>
</dbReference>
<evidence type="ECO:0000256" key="2">
    <source>
        <dbReference type="SAM" id="MobiDB-lite"/>
    </source>
</evidence>
<dbReference type="PRINTS" id="PR00394">
    <property type="entry name" value="RHSPROTEIN"/>
</dbReference>
<keyword evidence="1" id="KW-0677">Repeat</keyword>
<evidence type="ECO:0000259" key="3">
    <source>
        <dbReference type="Pfam" id="PF03527"/>
    </source>
</evidence>
<protein>
    <submittedName>
        <fullName evidence="5">RHS repeat-associated core domain protein</fullName>
    </submittedName>
</protein>
<dbReference type="EMBL" id="ACKO02000028">
    <property type="protein sequence ID" value="EET43027.1"/>
    <property type="molecule type" value="Genomic_DNA"/>
</dbReference>
<proteinExistence type="predicted"/>
<dbReference type="PANTHER" id="PTHR32305">
    <property type="match status" value="1"/>
</dbReference>
<gene>
    <name evidence="5" type="ORF">NEISICOT_03172</name>
</gene>
<sequence>MAQLCGQPVPKKDAAPLSDDLDSQTPLRITEFKRDILGRLIHTLARDNDKVQETAYQYDLDGNLVRAANCHSITCFDYNENGQLIAQHQWKVPSKEENARNGLPDTDWRDAQYDMLYLPVTETVRYHYDFNGNRTATVLPDGRQINYLYYGSGHLHQISLDDEVITDIERDKLHREIYRTQGKLASRYELDPLGRLKRQIATLNDLTEGGKGKTKVAAGYGQTAVKRSYGYDRTGNLTHSTDQRTGTTHFEYDKLGRITKAGSELFAFDPAHNILSDGLNAIPDNRLKTYNGTTYYYDDLGNLIHRELADGEVQNYFYDLHDQLVKAEIFKKDGTKETWFYTYDALGRRIGKGRLKNEEVSGSLENHTRFVWDGSHLLQEIHPDGRYTYIYTDPDSYEPLAQVRDWTTEDGENRQQTHYFHCDQIGIPREMTDKDGNLLWFGNYTGWGRLKEETRVTDSAYQPFRLQNQYADRETGLHYNFFRYYEPDAGRFVNQDPIGLLGGANPYQFASNITEWIDPLGLVKSSQSGGLNWNWKGVGDRQAHVIDNHGSVNPNKPKQSIFKQKPVPTVNKAWKKRMKKNRCPDSSDNDTDTYNVEMNQPIGYDRDTGAILTKVKIIVMKGTNKIITGYPS</sequence>
<feature type="domain" description="RHS protein conserved region" evidence="3">
    <location>
        <begin position="418"/>
        <end position="453"/>
    </location>
</feature>
<feature type="region of interest" description="Disordered" evidence="2">
    <location>
        <begin position="1"/>
        <end position="20"/>
    </location>
</feature>
<dbReference type="InterPro" id="IPR031325">
    <property type="entry name" value="RHS_repeat"/>
</dbReference>
<feature type="domain" description="Teneurin-like YD-shell" evidence="4">
    <location>
        <begin position="30"/>
        <end position="88"/>
    </location>
</feature>
<dbReference type="InterPro" id="IPR001826">
    <property type="entry name" value="RHS"/>
</dbReference>
<dbReference type="NCBIfam" id="TIGR01643">
    <property type="entry name" value="YD_repeat_2x"/>
    <property type="match status" value="2"/>
</dbReference>
<dbReference type="Proteomes" id="UP000005365">
    <property type="component" value="Unassembled WGS sequence"/>
</dbReference>
<evidence type="ECO:0000313" key="6">
    <source>
        <dbReference type="Proteomes" id="UP000005365"/>
    </source>
</evidence>
<keyword evidence="6" id="KW-1185">Reference proteome</keyword>
<dbReference type="Pfam" id="PF25023">
    <property type="entry name" value="TEN_YD-shell"/>
    <property type="match status" value="1"/>
</dbReference>
<dbReference type="InterPro" id="IPR022385">
    <property type="entry name" value="Rhs_assc_core"/>
</dbReference>
<evidence type="ECO:0000313" key="5">
    <source>
        <dbReference type="EMBL" id="EET43027.1"/>
    </source>
</evidence>
<dbReference type="InterPro" id="IPR006530">
    <property type="entry name" value="YD"/>
</dbReference>
<dbReference type="NCBIfam" id="TIGR03696">
    <property type="entry name" value="Rhs_assc_core"/>
    <property type="match status" value="1"/>
</dbReference>
<evidence type="ECO:0000256" key="1">
    <source>
        <dbReference type="ARBA" id="ARBA00022737"/>
    </source>
</evidence>
<comment type="caution">
    <text evidence="5">The sequence shown here is derived from an EMBL/GenBank/DDBJ whole genome shotgun (WGS) entry which is preliminary data.</text>
</comment>
<name>C6M9F4_NEISI</name>
<dbReference type="Pfam" id="PF05593">
    <property type="entry name" value="RHS_repeat"/>
    <property type="match status" value="1"/>
</dbReference>
<dbReference type="InterPro" id="IPR056823">
    <property type="entry name" value="TEN-like_YD-shell"/>
</dbReference>
<dbReference type="PANTHER" id="PTHR32305:SF15">
    <property type="entry name" value="PROTEIN RHSA-RELATED"/>
    <property type="match status" value="1"/>
</dbReference>